<accession>A0A0B7NJV8</accession>
<feature type="compositionally biased region" description="Acidic residues" evidence="1">
    <location>
        <begin position="134"/>
        <end position="145"/>
    </location>
</feature>
<dbReference type="Proteomes" id="UP000054107">
    <property type="component" value="Unassembled WGS sequence"/>
</dbReference>
<dbReference type="AlphaFoldDB" id="A0A0B7NJV8"/>
<keyword evidence="3" id="KW-1185">Reference proteome</keyword>
<gene>
    <name evidence="2" type="primary">PARPA_10029.1 scaffold 39144</name>
</gene>
<name>A0A0B7NJV8_9FUNG</name>
<feature type="region of interest" description="Disordered" evidence="1">
    <location>
        <begin position="103"/>
        <end position="188"/>
    </location>
</feature>
<evidence type="ECO:0000313" key="2">
    <source>
        <dbReference type="EMBL" id="CEP15789.1"/>
    </source>
</evidence>
<evidence type="ECO:0000256" key="1">
    <source>
        <dbReference type="SAM" id="MobiDB-lite"/>
    </source>
</evidence>
<sequence>MLMDIVYRNHDINPIGILVVGESISVDNFSRLPNTFGPRFMVSCRFDVFSKGEKRQVDLIVEHVVLKTLRTGGCLPLHHAKDSWAVTYLLTVAMRNEGMRKANISMKRGETSETASSTASDVRLFPGNEQSSQQEDESSLADVDSDPTRCRDRSTSLSCGAKRGREDQDESGSSNSSSISISNDDSGADSNGYLSSSRLAGLNSNIPSSRFAHNNVDINDDFDCEDLATITGRGRGEVPADPQSLAVLMDAHRQSNFAQMGNSERDNYLVNTFIRGGNENSLLALNDTSSLGRLSPPDSDV</sequence>
<proteinExistence type="predicted"/>
<organism evidence="2 3">
    <name type="scientific">Parasitella parasitica</name>
    <dbReference type="NCBI Taxonomy" id="35722"/>
    <lineage>
        <taxon>Eukaryota</taxon>
        <taxon>Fungi</taxon>
        <taxon>Fungi incertae sedis</taxon>
        <taxon>Mucoromycota</taxon>
        <taxon>Mucoromycotina</taxon>
        <taxon>Mucoromycetes</taxon>
        <taxon>Mucorales</taxon>
        <taxon>Mucorineae</taxon>
        <taxon>Mucoraceae</taxon>
        <taxon>Parasitella</taxon>
    </lineage>
</organism>
<dbReference type="EMBL" id="LN732614">
    <property type="protein sequence ID" value="CEP15789.1"/>
    <property type="molecule type" value="Genomic_DNA"/>
</dbReference>
<evidence type="ECO:0000313" key="3">
    <source>
        <dbReference type="Proteomes" id="UP000054107"/>
    </source>
</evidence>
<reference evidence="2 3" key="1">
    <citation type="submission" date="2014-09" db="EMBL/GenBank/DDBJ databases">
        <authorList>
            <person name="Ellenberger Sabrina"/>
        </authorList>
    </citation>
    <scope>NUCLEOTIDE SEQUENCE [LARGE SCALE GENOMIC DNA]</scope>
    <source>
        <strain evidence="2 3">CBS 412.66</strain>
    </source>
</reference>
<feature type="compositionally biased region" description="Low complexity" evidence="1">
    <location>
        <begin position="171"/>
        <end position="188"/>
    </location>
</feature>
<protein>
    <submittedName>
        <fullName evidence="2">Uncharacterized protein</fullName>
    </submittedName>
</protein>